<evidence type="ECO:0000313" key="1">
    <source>
        <dbReference type="Proteomes" id="UP000887569"/>
    </source>
</evidence>
<organism evidence="1 2">
    <name type="scientific">Parascaris univalens</name>
    <name type="common">Nematode worm</name>
    <dbReference type="NCBI Taxonomy" id="6257"/>
    <lineage>
        <taxon>Eukaryota</taxon>
        <taxon>Metazoa</taxon>
        <taxon>Ecdysozoa</taxon>
        <taxon>Nematoda</taxon>
        <taxon>Chromadorea</taxon>
        <taxon>Rhabditida</taxon>
        <taxon>Spirurina</taxon>
        <taxon>Ascaridomorpha</taxon>
        <taxon>Ascaridoidea</taxon>
        <taxon>Ascarididae</taxon>
        <taxon>Parascaris</taxon>
    </lineage>
</organism>
<evidence type="ECO:0000313" key="2">
    <source>
        <dbReference type="WBParaSite" id="PgE116_g002_t05"/>
    </source>
</evidence>
<name>A0A915A0M8_PARUN</name>
<protein>
    <submittedName>
        <fullName evidence="2">RING-type domain-containing protein</fullName>
    </submittedName>
</protein>
<sequence>MLRLYQLQATVMPTSIVSLRLWQCPPLIIRFDSHFFKVFSVACHIHLHFFPYFNCFSNFRDNQRKVAHLVFPRLPFPSLDVRIIHL</sequence>
<dbReference type="AlphaFoldDB" id="A0A915A0M8"/>
<dbReference type="Proteomes" id="UP000887569">
    <property type="component" value="Unplaced"/>
</dbReference>
<dbReference type="WBParaSite" id="PgE116_g002_t05">
    <property type="protein sequence ID" value="PgE116_g002_t05"/>
    <property type="gene ID" value="PgE116_g002"/>
</dbReference>
<proteinExistence type="predicted"/>
<keyword evidence="1" id="KW-1185">Reference proteome</keyword>
<accession>A0A915A0M8</accession>
<reference evidence="2" key="1">
    <citation type="submission" date="2022-11" db="UniProtKB">
        <authorList>
            <consortium name="WormBaseParasite"/>
        </authorList>
    </citation>
    <scope>IDENTIFICATION</scope>
</reference>